<feature type="transmembrane region" description="Helical" evidence="5">
    <location>
        <begin position="210"/>
        <end position="232"/>
    </location>
</feature>
<dbReference type="GO" id="GO:0016020">
    <property type="term" value="C:membrane"/>
    <property type="evidence" value="ECO:0007669"/>
    <property type="project" value="UniProtKB-SubCell"/>
</dbReference>
<protein>
    <recommendedName>
        <fullName evidence="7">Ig-like domain-containing protein</fullName>
    </recommendedName>
</protein>
<dbReference type="InterPro" id="IPR013783">
    <property type="entry name" value="Ig-like_fold"/>
</dbReference>
<evidence type="ECO:0000256" key="2">
    <source>
        <dbReference type="ARBA" id="ARBA00022729"/>
    </source>
</evidence>
<evidence type="ECO:0000313" key="9">
    <source>
        <dbReference type="Proteomes" id="UP000269221"/>
    </source>
</evidence>
<dbReference type="PANTHER" id="PTHR12080">
    <property type="entry name" value="SIGNALING LYMPHOCYTIC ACTIVATION MOLECULE"/>
    <property type="match status" value="1"/>
</dbReference>
<comment type="caution">
    <text evidence="8">The sequence shown here is derived from an EMBL/GenBank/DDBJ whole genome shotgun (WGS) entry which is preliminary data.</text>
</comment>
<name>A0A3M0IVN1_HIRRU</name>
<evidence type="ECO:0000256" key="4">
    <source>
        <dbReference type="ARBA" id="ARBA00023180"/>
    </source>
</evidence>
<dbReference type="SMART" id="SM00409">
    <property type="entry name" value="IG"/>
    <property type="match status" value="1"/>
</dbReference>
<dbReference type="EMBL" id="QRBI01000246">
    <property type="protein sequence ID" value="RMB90609.1"/>
    <property type="molecule type" value="Genomic_DNA"/>
</dbReference>
<evidence type="ECO:0000256" key="3">
    <source>
        <dbReference type="ARBA" id="ARBA00023136"/>
    </source>
</evidence>
<feature type="domain" description="Ig-like" evidence="7">
    <location>
        <begin position="119"/>
        <end position="194"/>
    </location>
</feature>
<dbReference type="InterPro" id="IPR007110">
    <property type="entry name" value="Ig-like_dom"/>
</dbReference>
<keyword evidence="5" id="KW-1133">Transmembrane helix</keyword>
<dbReference type="InterPro" id="IPR036179">
    <property type="entry name" value="Ig-like_dom_sf"/>
</dbReference>
<keyword evidence="5" id="KW-0812">Transmembrane</keyword>
<dbReference type="InterPro" id="IPR003599">
    <property type="entry name" value="Ig_sub"/>
</dbReference>
<dbReference type="Proteomes" id="UP000269221">
    <property type="component" value="Unassembled WGS sequence"/>
</dbReference>
<evidence type="ECO:0000256" key="5">
    <source>
        <dbReference type="SAM" id="Phobius"/>
    </source>
</evidence>
<evidence type="ECO:0000256" key="1">
    <source>
        <dbReference type="ARBA" id="ARBA00004370"/>
    </source>
</evidence>
<dbReference type="PROSITE" id="PS50835">
    <property type="entry name" value="IG_LIKE"/>
    <property type="match status" value="1"/>
</dbReference>
<dbReference type="AlphaFoldDB" id="A0A3M0IVN1"/>
<keyword evidence="9" id="KW-1185">Reference proteome</keyword>
<dbReference type="STRING" id="333673.A0A3M0IVN1"/>
<organism evidence="8 9">
    <name type="scientific">Hirundo rustica rustica</name>
    <dbReference type="NCBI Taxonomy" id="333673"/>
    <lineage>
        <taxon>Eukaryota</taxon>
        <taxon>Metazoa</taxon>
        <taxon>Chordata</taxon>
        <taxon>Craniata</taxon>
        <taxon>Vertebrata</taxon>
        <taxon>Euteleostomi</taxon>
        <taxon>Archelosauria</taxon>
        <taxon>Archosauria</taxon>
        <taxon>Dinosauria</taxon>
        <taxon>Saurischia</taxon>
        <taxon>Theropoda</taxon>
        <taxon>Coelurosauria</taxon>
        <taxon>Aves</taxon>
        <taxon>Neognathae</taxon>
        <taxon>Neoaves</taxon>
        <taxon>Telluraves</taxon>
        <taxon>Australaves</taxon>
        <taxon>Passeriformes</taxon>
        <taxon>Sylvioidea</taxon>
        <taxon>Hirundinidae</taxon>
        <taxon>Hirundo</taxon>
    </lineage>
</organism>
<dbReference type="PANTHER" id="PTHR12080:SF55">
    <property type="entry name" value="LYMPHOCYTE FUNCTION-ASSOCIATED ANTIGEN 3"/>
    <property type="match status" value="1"/>
</dbReference>
<keyword evidence="4" id="KW-0325">Glycoprotein</keyword>
<gene>
    <name evidence="8" type="ORF">DUI87_32873</name>
</gene>
<keyword evidence="3 5" id="KW-0472">Membrane</keyword>
<keyword evidence="2 6" id="KW-0732">Signal</keyword>
<dbReference type="SUPFAM" id="SSF48726">
    <property type="entry name" value="Immunoglobulin"/>
    <property type="match status" value="1"/>
</dbReference>
<dbReference type="OrthoDB" id="8741746at2759"/>
<dbReference type="InterPro" id="IPR015631">
    <property type="entry name" value="CD2/SLAM_rcpt"/>
</dbReference>
<reference evidence="8 9" key="1">
    <citation type="submission" date="2018-07" db="EMBL/GenBank/DDBJ databases">
        <title>A high quality draft genome assembly of the barn swallow (H. rustica rustica).</title>
        <authorList>
            <person name="Formenti G."/>
            <person name="Chiara M."/>
            <person name="Poveda L."/>
            <person name="Francoijs K.-J."/>
            <person name="Bonisoli-Alquati A."/>
            <person name="Canova L."/>
            <person name="Gianfranceschi L."/>
            <person name="Horner D.S."/>
            <person name="Saino N."/>
        </authorList>
    </citation>
    <scope>NUCLEOTIDE SEQUENCE [LARGE SCALE GENOMIC DNA]</scope>
    <source>
        <strain evidence="8">Chelidonia</strain>
        <tissue evidence="8">Blood</tissue>
    </source>
</reference>
<dbReference type="Gene3D" id="2.60.40.10">
    <property type="entry name" value="Immunoglobulins"/>
    <property type="match status" value="2"/>
</dbReference>
<accession>A0A3M0IVN1</accession>
<feature type="chain" id="PRO_5017947891" description="Ig-like domain-containing protein" evidence="6">
    <location>
        <begin position="21"/>
        <end position="264"/>
    </location>
</feature>
<comment type="subcellular location">
    <subcellularLocation>
        <location evidence="1">Membrane</location>
    </subcellularLocation>
</comment>
<proteinExistence type="predicted"/>
<sequence>MELLWIPLLSILAFPRRAASDPTELIGALGSSVTFRSRSRDEGPAFWDFGGDPIVTVPDEDGAAPVFSKGYKKRFSVSERGRELNISRLRMEDAGTYSVSINGKKSTFTLQVYRELAEPTVTCEARNCSGGSCSFSLRCSAPGTGLGNVSYTWRVSGRRREGEFLVLLAQEPSGREPEPLTCTARNAVSSRNVSVSTAGMLCADAVSGSWVRIGLGAGLGVGVGLLIFLVLLRKSKAESMTVYAEVGPCQQDGDNGAVTGLELV</sequence>
<feature type="signal peptide" evidence="6">
    <location>
        <begin position="1"/>
        <end position="20"/>
    </location>
</feature>
<evidence type="ECO:0000256" key="6">
    <source>
        <dbReference type="SAM" id="SignalP"/>
    </source>
</evidence>
<evidence type="ECO:0000259" key="7">
    <source>
        <dbReference type="PROSITE" id="PS50835"/>
    </source>
</evidence>
<evidence type="ECO:0000313" key="8">
    <source>
        <dbReference type="EMBL" id="RMB90609.1"/>
    </source>
</evidence>